<evidence type="ECO:0000259" key="6">
    <source>
        <dbReference type="PROSITE" id="PS51372"/>
    </source>
</evidence>
<dbReference type="PROSITE" id="PS00676">
    <property type="entry name" value="SIGMA54_INTERACT_2"/>
    <property type="match status" value="1"/>
</dbReference>
<dbReference type="PROSITE" id="PS50045">
    <property type="entry name" value="SIGMA54_INTERACT_4"/>
    <property type="match status" value="1"/>
</dbReference>
<dbReference type="SUPFAM" id="SSF53062">
    <property type="entry name" value="PTS system fructose IIA component-like"/>
    <property type="match status" value="1"/>
</dbReference>
<dbReference type="PROSITE" id="PS51372">
    <property type="entry name" value="PRD_2"/>
    <property type="match status" value="1"/>
</dbReference>
<dbReference type="Gene3D" id="1.10.1790.10">
    <property type="entry name" value="PRD domain"/>
    <property type="match status" value="1"/>
</dbReference>
<dbReference type="PANTHER" id="PTHR32071:SF38">
    <property type="entry name" value="PSP OPERON TRANSCRIPTIONAL ACTIVATOR"/>
    <property type="match status" value="1"/>
</dbReference>
<dbReference type="PROSITE" id="PS51096">
    <property type="entry name" value="PTS_EIIA_TYPE_4"/>
    <property type="match status" value="1"/>
</dbReference>
<dbReference type="PANTHER" id="PTHR32071">
    <property type="entry name" value="TRANSCRIPTIONAL REGULATORY PROTEIN"/>
    <property type="match status" value="1"/>
</dbReference>
<evidence type="ECO:0000313" key="7">
    <source>
        <dbReference type="EMBL" id="MCQ5121129.1"/>
    </source>
</evidence>
<dbReference type="InterPro" id="IPR004701">
    <property type="entry name" value="PTS_EIIA_man-typ"/>
</dbReference>
<feature type="domain" description="PTS EIIA type-4" evidence="5">
    <location>
        <begin position="555"/>
        <end position="678"/>
    </location>
</feature>
<sequence>MKEQIYEQIKQCTADHVYEKASAQMIADALHVSRNVVSQYLNEFFKEGRCIKINTRPVLFLDRFLIEEQNQITLSDTLYGSEAELEAAINKQQHLDFEELIGYDDSLQSVIDTCKATISYPPNGLPFLLYGPTGTGKSLIAQKTYEYALHQGLITQEQPFLILNCSEYANNPELLSANLFGHKKGAFTGADKDNPGLLKLAQGGILFLDEVHDLKAECQEKLFLFMDKGIYHMVGDHEHWYESNARLIFATTKDPKKCLLKTLLRRIPMIITVPSLQERGMRERIQLILTMFQAESKRLHKTIMMTNTVYQTLVTTDFPGNIGDLKNCIQAGCVHAYYKCPPKEPTLVVDAFDLPANLVSLKAVSDKRGALDAQNAVLTLADLSHMAGNDQRQGRLNKRILEKFAAYEEAKIGYASFLEGCFAVLDDYYDAIVLKKRYRQNAEFTYVQTLLKHALDLIADPYGIHFHNSDLIAMSAYLHDCTRGAYARNDHEQHQVHTISALHDLLQEELHREYMIAKEVANHLHANADLHLDLLALCIFTLYFKKFNRANDWNKRVGLILAHGYSTASSIADAVNRSLDQYIFDAIDMPMNVSTAAVVEQLNAHLSKMGHFEELVLLVDMGSLEEIDQGIDASRNINIAMMNHVSTKMALAVGNGIKQGRSLQEIFEEVAQAAVPTYHLIARRHKDPLILCSCASGLGTAERLQHILEDSLPKKKAIKVLTYDYNTLIEKRLTPAFFDDYEVICIVGTLNPNIDEVPFIPLEDLVINVTMDKLHDYFRNYLDMEEMRQFKSNILKNFSLSNLITTLTILNPGILLEHVATALDHLQEEMGVVLSNATCVGLYVHICCLIERLVTHAGIDTYPYLEAFVAQHQDFIAVVKRCFSVVERYYSVEIAPSEIAYIYEYIEHNEEKS</sequence>
<evidence type="ECO:0000256" key="3">
    <source>
        <dbReference type="ARBA" id="ARBA00022840"/>
    </source>
</evidence>
<evidence type="ECO:0000313" key="8">
    <source>
        <dbReference type="Proteomes" id="UP001524435"/>
    </source>
</evidence>
<dbReference type="InterPro" id="IPR036662">
    <property type="entry name" value="PTS_EIIA_man-typ_sf"/>
</dbReference>
<dbReference type="RefSeq" id="WP_256197372.1">
    <property type="nucleotide sequence ID" value="NZ_JANGCH010000002.1"/>
</dbReference>
<dbReference type="Proteomes" id="UP001524435">
    <property type="component" value="Unassembled WGS sequence"/>
</dbReference>
<dbReference type="Gene3D" id="3.40.50.300">
    <property type="entry name" value="P-loop containing nucleotide triphosphate hydrolases"/>
    <property type="match status" value="1"/>
</dbReference>
<keyword evidence="3" id="KW-0067">ATP-binding</keyword>
<evidence type="ECO:0000256" key="2">
    <source>
        <dbReference type="ARBA" id="ARBA00022741"/>
    </source>
</evidence>
<accession>A0ABT1SIT1</accession>
<dbReference type="InterPro" id="IPR011608">
    <property type="entry name" value="PRD"/>
</dbReference>
<comment type="caution">
    <text evidence="7">The sequence shown here is derived from an EMBL/GenBank/DDBJ whole genome shotgun (WGS) entry which is preliminary data.</text>
</comment>
<evidence type="ECO:0000256" key="1">
    <source>
        <dbReference type="ARBA" id="ARBA00022679"/>
    </source>
</evidence>
<reference evidence="7 8" key="1">
    <citation type="submission" date="2022-06" db="EMBL/GenBank/DDBJ databases">
        <title>Isolation of gut microbiota from human fecal samples.</title>
        <authorList>
            <person name="Pamer E.G."/>
            <person name="Barat B."/>
            <person name="Waligurski E."/>
            <person name="Medina S."/>
            <person name="Paddock L."/>
            <person name="Mostad J."/>
        </authorList>
    </citation>
    <scope>NUCLEOTIDE SEQUENCE [LARGE SCALE GENOMIC DNA]</scope>
    <source>
        <strain evidence="7 8">DFI.6.1</strain>
    </source>
</reference>
<protein>
    <submittedName>
        <fullName evidence="7">Sigma 54-interacting transcriptional regulator</fullName>
    </submittedName>
</protein>
<proteinExistence type="predicted"/>
<dbReference type="SUPFAM" id="SSF52540">
    <property type="entry name" value="P-loop containing nucleoside triphosphate hydrolases"/>
    <property type="match status" value="1"/>
</dbReference>
<dbReference type="InterPro" id="IPR003593">
    <property type="entry name" value="AAA+_ATPase"/>
</dbReference>
<dbReference type="InterPro" id="IPR027417">
    <property type="entry name" value="P-loop_NTPase"/>
</dbReference>
<dbReference type="InterPro" id="IPR002078">
    <property type="entry name" value="Sigma_54_int"/>
</dbReference>
<dbReference type="SMART" id="SM00382">
    <property type="entry name" value="AAA"/>
    <property type="match status" value="1"/>
</dbReference>
<dbReference type="Pfam" id="PF00874">
    <property type="entry name" value="PRD"/>
    <property type="match status" value="1"/>
</dbReference>
<dbReference type="SUPFAM" id="SSF63520">
    <property type="entry name" value="PTS-regulatory domain, PRD"/>
    <property type="match status" value="1"/>
</dbReference>
<keyword evidence="8" id="KW-1185">Reference proteome</keyword>
<organism evidence="7 8">
    <name type="scientific">Massilicoli timonensis</name>
    <dbReference type="NCBI Taxonomy" id="2015901"/>
    <lineage>
        <taxon>Bacteria</taxon>
        <taxon>Bacillati</taxon>
        <taxon>Bacillota</taxon>
        <taxon>Erysipelotrichia</taxon>
        <taxon>Erysipelotrichales</taxon>
        <taxon>Erysipelotrichaceae</taxon>
        <taxon>Massilicoli</taxon>
    </lineage>
</organism>
<dbReference type="Pfam" id="PF00158">
    <property type="entry name" value="Sigma54_activat"/>
    <property type="match status" value="1"/>
</dbReference>
<evidence type="ECO:0000259" key="4">
    <source>
        <dbReference type="PROSITE" id="PS50045"/>
    </source>
</evidence>
<name>A0ABT1SIT1_9FIRM</name>
<feature type="domain" description="Sigma-54 factor interaction" evidence="4">
    <location>
        <begin position="100"/>
        <end position="334"/>
    </location>
</feature>
<dbReference type="EMBL" id="JANGCH010000002">
    <property type="protein sequence ID" value="MCQ5121129.1"/>
    <property type="molecule type" value="Genomic_DNA"/>
</dbReference>
<dbReference type="InterPro" id="IPR025943">
    <property type="entry name" value="Sigma_54_int_dom_ATP-bd_2"/>
</dbReference>
<keyword evidence="1" id="KW-0808">Transferase</keyword>
<dbReference type="Gene3D" id="3.40.50.510">
    <property type="entry name" value="Phosphotransferase system, mannose-type IIA component"/>
    <property type="match status" value="1"/>
</dbReference>
<dbReference type="CDD" id="cd00009">
    <property type="entry name" value="AAA"/>
    <property type="match status" value="1"/>
</dbReference>
<feature type="domain" description="PRD" evidence="6">
    <location>
        <begin position="810"/>
        <end position="913"/>
    </location>
</feature>
<dbReference type="InterPro" id="IPR036634">
    <property type="entry name" value="PRD_sf"/>
</dbReference>
<keyword evidence="2" id="KW-0547">Nucleotide-binding</keyword>
<evidence type="ECO:0000259" key="5">
    <source>
        <dbReference type="PROSITE" id="PS51096"/>
    </source>
</evidence>
<gene>
    <name evidence="7" type="ORF">NE663_02485</name>
</gene>